<gene>
    <name evidence="2" type="ORF">ACFQ4C_03360</name>
</gene>
<organism evidence="2 3">
    <name type="scientific">Larkinella insperata</name>
    <dbReference type="NCBI Taxonomy" id="332158"/>
    <lineage>
        <taxon>Bacteria</taxon>
        <taxon>Pseudomonadati</taxon>
        <taxon>Bacteroidota</taxon>
        <taxon>Cytophagia</taxon>
        <taxon>Cytophagales</taxon>
        <taxon>Spirosomataceae</taxon>
        <taxon>Larkinella</taxon>
    </lineage>
</organism>
<evidence type="ECO:0000313" key="3">
    <source>
        <dbReference type="Proteomes" id="UP001597116"/>
    </source>
</evidence>
<protein>
    <submittedName>
        <fullName evidence="2">DUF4374 domain-containing protein</fullName>
    </submittedName>
</protein>
<keyword evidence="1" id="KW-0732">Signal</keyword>
<reference evidence="3" key="1">
    <citation type="journal article" date="2019" name="Int. J. Syst. Evol. Microbiol.">
        <title>The Global Catalogue of Microorganisms (GCM) 10K type strain sequencing project: providing services to taxonomists for standard genome sequencing and annotation.</title>
        <authorList>
            <consortium name="The Broad Institute Genomics Platform"/>
            <consortium name="The Broad Institute Genome Sequencing Center for Infectious Disease"/>
            <person name="Wu L."/>
            <person name="Ma J."/>
        </authorList>
    </citation>
    <scope>NUCLEOTIDE SEQUENCE [LARGE SCALE GENOMIC DNA]</scope>
    <source>
        <strain evidence="3">CCUG 55608</strain>
    </source>
</reference>
<sequence length="422" mass="44628">MKTLKTSLALGLGLSLIFAACRTDTPTVTPDEPAKPGTGNEGGVKEKAKYVISALPIGSQGVADYLLTADSLTGGSISTAGNGKEQDGTYRYYVTHKNRFFSLLYGQGNPGAVTTYNLSATGGLTKVSDFQAETVQVFAPVADDVLTIKVPRSGNESASFFRINAEQSKIVGEYQVNIVKLAGNGERAHFTWATQVGDKVFAPYMSIKGAAPDVFGTSYPDSAWIAVLSYPSLAVEKVIKDNRTSYIGRYFNNGLAVDELGDVYAYSGSVATSSGKATSTKPSAITRIKAGTTEFDKSYLFNVEQASGGYNITSQVYVGKGNFVLMMSSAADRGAYAVGKRLAAVNVYNQTFKWVEGTPDVATIAQVTTTNYAPQDGKTAYIGITPTDGASYVYQVDAVAATASRGLKVEGGTITAINKLTY</sequence>
<proteinExistence type="predicted"/>
<dbReference type="Proteomes" id="UP001597116">
    <property type="component" value="Unassembled WGS sequence"/>
</dbReference>
<dbReference type="RefSeq" id="WP_265989875.1">
    <property type="nucleotide sequence ID" value="NZ_CP110973.1"/>
</dbReference>
<accession>A0ABW3Q9S8</accession>
<dbReference type="InterPro" id="IPR025401">
    <property type="entry name" value="DUF4374"/>
</dbReference>
<comment type="caution">
    <text evidence="2">The sequence shown here is derived from an EMBL/GenBank/DDBJ whole genome shotgun (WGS) entry which is preliminary data.</text>
</comment>
<evidence type="ECO:0000256" key="1">
    <source>
        <dbReference type="SAM" id="SignalP"/>
    </source>
</evidence>
<feature type="chain" id="PRO_5045300149" evidence="1">
    <location>
        <begin position="20"/>
        <end position="422"/>
    </location>
</feature>
<dbReference type="EMBL" id="JBHTLP010000002">
    <property type="protein sequence ID" value="MFD1140125.1"/>
    <property type="molecule type" value="Genomic_DNA"/>
</dbReference>
<dbReference type="PROSITE" id="PS51257">
    <property type="entry name" value="PROKAR_LIPOPROTEIN"/>
    <property type="match status" value="1"/>
</dbReference>
<keyword evidence="3" id="KW-1185">Reference proteome</keyword>
<feature type="signal peptide" evidence="1">
    <location>
        <begin position="1"/>
        <end position="19"/>
    </location>
</feature>
<name>A0ABW3Q9S8_9BACT</name>
<dbReference type="Pfam" id="PF14298">
    <property type="entry name" value="DUF4374"/>
    <property type="match status" value="2"/>
</dbReference>
<evidence type="ECO:0000313" key="2">
    <source>
        <dbReference type="EMBL" id="MFD1140125.1"/>
    </source>
</evidence>